<keyword evidence="4" id="KW-0472">Membrane</keyword>
<organism evidence="5 6">
    <name type="scientific">Basidiobolus ranarum</name>
    <dbReference type="NCBI Taxonomy" id="34480"/>
    <lineage>
        <taxon>Eukaryota</taxon>
        <taxon>Fungi</taxon>
        <taxon>Fungi incertae sedis</taxon>
        <taxon>Zoopagomycota</taxon>
        <taxon>Entomophthoromycotina</taxon>
        <taxon>Basidiobolomycetes</taxon>
        <taxon>Basidiobolales</taxon>
        <taxon>Basidiobolaceae</taxon>
        <taxon>Basidiobolus</taxon>
    </lineage>
</organism>
<accession>A0ABR2WNL5</accession>
<gene>
    <name evidence="5" type="primary">NIC96_2</name>
    <name evidence="5" type="ORF">K7432_010613</name>
</gene>
<evidence type="ECO:0000256" key="2">
    <source>
        <dbReference type="ARBA" id="ARBA00010186"/>
    </source>
</evidence>
<sequence>MAANLKQLLEQSRRLTDKISSSIDLPRIERGLGQIESSSRKLAAKAARTGVEINSRAHYLLTDGGINTVELTQTLNSINPLATFEPLKPIHDTDIEGHLRHEHEQIIISAIEEGRRQSLRDFDSTCERLTSLEWERSKKKIFEELGQHRGKSFEEIDRDFSTPNFLSSSEMRYSQLDRSFRSDEQNISGLQAYAKMIRYASVVKDLNDHRLMGETYGVIHAFEEVAKSFSGDMKAQQIIDSWRLLFTVSGERHKTNEAYLMGSLEESRCSRAYPNEDHNSFEAVKFRQNLIGNSREFLEEQFLKHVEKTIIMRPEDANLGGIPSIHSKIRAYINLKQWIPGNIFPSQREV</sequence>
<evidence type="ECO:0000256" key="3">
    <source>
        <dbReference type="ARBA" id="ARBA00023242"/>
    </source>
</evidence>
<dbReference type="InterPro" id="IPR007231">
    <property type="entry name" value="Nucleoporin_int_Nup93/Nic96"/>
</dbReference>
<evidence type="ECO:0000256" key="4">
    <source>
        <dbReference type="RuleBase" id="RU364035"/>
    </source>
</evidence>
<protein>
    <recommendedName>
        <fullName evidence="4">Nuclear pore protein</fullName>
    </recommendedName>
</protein>
<keyword evidence="4" id="KW-0811">Translocation</keyword>
<proteinExistence type="inferred from homology"/>
<evidence type="ECO:0000256" key="1">
    <source>
        <dbReference type="ARBA" id="ARBA00004259"/>
    </source>
</evidence>
<dbReference type="EMBL" id="JASJQH010000743">
    <property type="protein sequence ID" value="KAK9763059.1"/>
    <property type="molecule type" value="Genomic_DNA"/>
</dbReference>
<keyword evidence="4" id="KW-0906">Nuclear pore complex</keyword>
<dbReference type="PANTHER" id="PTHR11225:SF4">
    <property type="entry name" value="NUCLEAR PORE COMPLEX PROTEIN NUP93"/>
    <property type="match status" value="1"/>
</dbReference>
<keyword evidence="3 4" id="KW-0539">Nucleus</keyword>
<dbReference type="Proteomes" id="UP001479436">
    <property type="component" value="Unassembled WGS sequence"/>
</dbReference>
<dbReference type="PANTHER" id="PTHR11225">
    <property type="entry name" value="NUCLEAR PORE COMPLEX PROTEIN NUP93 NUCLEOPORIN NUP93 DEAD EYE PROTEIN"/>
    <property type="match status" value="1"/>
</dbReference>
<evidence type="ECO:0000313" key="6">
    <source>
        <dbReference type="Proteomes" id="UP001479436"/>
    </source>
</evidence>
<name>A0ABR2WNL5_9FUNG</name>
<comment type="subcellular location">
    <subcellularLocation>
        <location evidence="1">Nucleus envelope</location>
    </subcellularLocation>
    <subcellularLocation>
        <location evidence="4">Nucleus</location>
        <location evidence="4">Nuclear pore complex</location>
    </subcellularLocation>
</comment>
<comment type="similarity">
    <text evidence="2 4">Belongs to the nucleoporin interacting component (NIC) family.</text>
</comment>
<keyword evidence="4" id="KW-0653">Protein transport</keyword>
<keyword evidence="4" id="KW-0813">Transport</keyword>
<keyword evidence="6" id="KW-1185">Reference proteome</keyword>
<feature type="non-terminal residue" evidence="5">
    <location>
        <position position="350"/>
    </location>
</feature>
<dbReference type="Pfam" id="PF04097">
    <property type="entry name" value="Nic96"/>
    <property type="match status" value="1"/>
</dbReference>
<comment type="caution">
    <text evidence="5">The sequence shown here is derived from an EMBL/GenBank/DDBJ whole genome shotgun (WGS) entry which is preliminary data.</text>
</comment>
<evidence type="ECO:0000313" key="5">
    <source>
        <dbReference type="EMBL" id="KAK9763059.1"/>
    </source>
</evidence>
<keyword evidence="4" id="KW-0509">mRNA transport</keyword>
<reference evidence="5 6" key="1">
    <citation type="submission" date="2023-04" db="EMBL/GenBank/DDBJ databases">
        <title>Genome of Basidiobolus ranarum AG-B5.</title>
        <authorList>
            <person name="Stajich J.E."/>
            <person name="Carter-House D."/>
            <person name="Gryganskyi A."/>
        </authorList>
    </citation>
    <scope>NUCLEOTIDE SEQUENCE [LARGE SCALE GENOMIC DNA]</scope>
    <source>
        <strain evidence="5 6">AG-B5</strain>
    </source>
</reference>